<name>A0A1M6N4W7_PSETH</name>
<dbReference type="RefSeq" id="WP_073454751.1">
    <property type="nucleotide sequence ID" value="NZ_CALGVN010000007.1"/>
</dbReference>
<proteinExistence type="predicted"/>
<evidence type="ECO:0000313" key="2">
    <source>
        <dbReference type="Proteomes" id="UP000184363"/>
    </source>
</evidence>
<dbReference type="EMBL" id="FRAP01000001">
    <property type="protein sequence ID" value="SHJ90643.1"/>
    <property type="molecule type" value="Genomic_DNA"/>
</dbReference>
<dbReference type="Pfam" id="PF19492">
    <property type="entry name" value="DUF6027"/>
    <property type="match status" value="1"/>
</dbReference>
<gene>
    <name evidence="1" type="ORF">SAMN05443637_10122</name>
</gene>
<accession>A0A1M6N4W7</accession>
<reference evidence="1 2" key="1">
    <citation type="submission" date="2016-11" db="EMBL/GenBank/DDBJ databases">
        <authorList>
            <person name="Jaros S."/>
            <person name="Januszkiewicz K."/>
            <person name="Wedrychowicz H."/>
        </authorList>
    </citation>
    <scope>NUCLEOTIDE SEQUENCE [LARGE SCALE GENOMIC DNA]</scope>
    <source>
        <strain evidence="1 2">DSM 43832</strain>
    </source>
</reference>
<dbReference type="OrthoDB" id="4162362at2"/>
<dbReference type="Proteomes" id="UP000184363">
    <property type="component" value="Unassembled WGS sequence"/>
</dbReference>
<dbReference type="AlphaFoldDB" id="A0A1M6N4W7"/>
<protein>
    <submittedName>
        <fullName evidence="1">Uncharacterized protein</fullName>
    </submittedName>
</protein>
<sequence length="122" mass="13350">MTAEPHIVLERWSGPWPDDDPDAAFKAEVADYTRLDPTVTLQGLSARTGIPVGALARYVLAKWATAGSGGLMELGPQTLHRLWEPIAAAEQAGTDTVRLAAYEQLKGMLSWLRVPLEHPEVY</sequence>
<keyword evidence="2" id="KW-1185">Reference proteome</keyword>
<organism evidence="1 2">
    <name type="scientific">Pseudonocardia thermophila</name>
    <dbReference type="NCBI Taxonomy" id="1848"/>
    <lineage>
        <taxon>Bacteria</taxon>
        <taxon>Bacillati</taxon>
        <taxon>Actinomycetota</taxon>
        <taxon>Actinomycetes</taxon>
        <taxon>Pseudonocardiales</taxon>
        <taxon>Pseudonocardiaceae</taxon>
        <taxon>Pseudonocardia</taxon>
    </lineage>
</organism>
<dbReference type="InterPro" id="IPR046069">
    <property type="entry name" value="DUF6027"/>
</dbReference>
<dbReference type="STRING" id="1848.SAMN05443637_10122"/>
<evidence type="ECO:0000313" key="1">
    <source>
        <dbReference type="EMBL" id="SHJ90643.1"/>
    </source>
</evidence>